<reference evidence="2" key="1">
    <citation type="journal article" date="2014" name="Front. Microbiol.">
        <title>High frequency of phylogenetically diverse reductive dehalogenase-homologous genes in deep subseafloor sedimentary metagenomes.</title>
        <authorList>
            <person name="Kawai M."/>
            <person name="Futagami T."/>
            <person name="Toyoda A."/>
            <person name="Takaki Y."/>
            <person name="Nishi S."/>
            <person name="Hori S."/>
            <person name="Arai W."/>
            <person name="Tsubouchi T."/>
            <person name="Morono Y."/>
            <person name="Uchiyama I."/>
            <person name="Ito T."/>
            <person name="Fujiyama A."/>
            <person name="Inagaki F."/>
            <person name="Takami H."/>
        </authorList>
    </citation>
    <scope>NUCLEOTIDE SEQUENCE</scope>
    <source>
        <strain evidence="2">Expedition CK06-06</strain>
    </source>
</reference>
<dbReference type="AlphaFoldDB" id="X1TYT2"/>
<protein>
    <recommendedName>
        <fullName evidence="3">YfhO family protein</fullName>
    </recommendedName>
</protein>
<organism evidence="2">
    <name type="scientific">marine sediment metagenome</name>
    <dbReference type="NCBI Taxonomy" id="412755"/>
    <lineage>
        <taxon>unclassified sequences</taxon>
        <taxon>metagenomes</taxon>
        <taxon>ecological metagenomes</taxon>
    </lineage>
</organism>
<keyword evidence="1" id="KW-0812">Transmembrane</keyword>
<evidence type="ECO:0008006" key="3">
    <source>
        <dbReference type="Google" id="ProtNLM"/>
    </source>
</evidence>
<dbReference type="EMBL" id="BARW01018229">
    <property type="protein sequence ID" value="GAI96511.1"/>
    <property type="molecule type" value="Genomic_DNA"/>
</dbReference>
<evidence type="ECO:0000256" key="1">
    <source>
        <dbReference type="SAM" id="Phobius"/>
    </source>
</evidence>
<name>X1TYT2_9ZZZZ</name>
<sequence length="277" mass="33096">FFIQKIYVPDKTIYFNGGIEDIEYLAKISSFNEFDKKSGVFFSEFLDDKNILNMDYISHIFLIQDVQRNRDDTNWIYEINVPVKLDYNIYFRNSDSFKKHDIDFIYMNVDGEEKMIKIRDVKNGEWIFLDNLILDKDSHKIEISFFDSMGRKKPPIKMDLAIKADKENAEKPKIVFREINPTKYEIEIKDAKYPYLLVLSENFNKNWKLYLNKELISENEHYVINGYANSWLINEKGSYNLIIKYLPQKYMNFGILISSLTLFFSISFLFYDFIIGK</sequence>
<accession>X1TYT2</accession>
<keyword evidence="1" id="KW-0472">Membrane</keyword>
<feature type="non-terminal residue" evidence="2">
    <location>
        <position position="277"/>
    </location>
</feature>
<gene>
    <name evidence="2" type="ORF">S12H4_31262</name>
</gene>
<keyword evidence="1" id="KW-1133">Transmembrane helix</keyword>
<evidence type="ECO:0000313" key="2">
    <source>
        <dbReference type="EMBL" id="GAI96511.1"/>
    </source>
</evidence>
<feature type="transmembrane region" description="Helical" evidence="1">
    <location>
        <begin position="250"/>
        <end position="271"/>
    </location>
</feature>
<comment type="caution">
    <text evidence="2">The sequence shown here is derived from an EMBL/GenBank/DDBJ whole genome shotgun (WGS) entry which is preliminary data.</text>
</comment>
<proteinExistence type="predicted"/>
<feature type="non-terminal residue" evidence="2">
    <location>
        <position position="1"/>
    </location>
</feature>